<dbReference type="Pfam" id="PF09335">
    <property type="entry name" value="VTT_dom"/>
    <property type="match status" value="1"/>
</dbReference>
<reference evidence="3" key="1">
    <citation type="submission" date="2018-05" db="EMBL/GenBank/DDBJ databases">
        <authorList>
            <person name="Lanie J.A."/>
            <person name="Ng W.-L."/>
            <person name="Kazmierczak K.M."/>
            <person name="Andrzejewski T.M."/>
            <person name="Davidsen T.M."/>
            <person name="Wayne K.J."/>
            <person name="Tettelin H."/>
            <person name="Glass J.I."/>
            <person name="Rusch D."/>
            <person name="Podicherti R."/>
            <person name="Tsui H.-C.T."/>
            <person name="Winkler M.E."/>
        </authorList>
    </citation>
    <scope>NUCLEOTIDE SEQUENCE</scope>
</reference>
<organism evidence="3">
    <name type="scientific">marine metagenome</name>
    <dbReference type="NCBI Taxonomy" id="408172"/>
    <lineage>
        <taxon>unclassified sequences</taxon>
        <taxon>metagenomes</taxon>
        <taxon>ecological metagenomes</taxon>
    </lineage>
</organism>
<feature type="transmembrane region" description="Helical" evidence="1">
    <location>
        <begin position="212"/>
        <end position="232"/>
    </location>
</feature>
<feature type="transmembrane region" description="Helical" evidence="1">
    <location>
        <begin position="173"/>
        <end position="192"/>
    </location>
</feature>
<keyword evidence="1" id="KW-0812">Transmembrane</keyword>
<feature type="transmembrane region" description="Helical" evidence="1">
    <location>
        <begin position="18"/>
        <end position="40"/>
    </location>
</feature>
<protein>
    <recommendedName>
        <fullName evidence="2">VTT domain-containing protein</fullName>
    </recommendedName>
</protein>
<dbReference type="PANTHER" id="PTHR46826">
    <property type="match status" value="1"/>
</dbReference>
<feature type="domain" description="VTT" evidence="2">
    <location>
        <begin position="82"/>
        <end position="196"/>
    </location>
</feature>
<dbReference type="EMBL" id="UINC01006424">
    <property type="protein sequence ID" value="SVA27445.1"/>
    <property type="molecule type" value="Genomic_DNA"/>
</dbReference>
<proteinExistence type="predicted"/>
<keyword evidence="1" id="KW-0472">Membrane</keyword>
<feature type="transmembrane region" description="Helical" evidence="1">
    <location>
        <begin position="60"/>
        <end position="79"/>
    </location>
</feature>
<dbReference type="InterPro" id="IPR032816">
    <property type="entry name" value="VTT_dom"/>
</dbReference>
<evidence type="ECO:0000259" key="2">
    <source>
        <dbReference type="Pfam" id="PF09335"/>
    </source>
</evidence>
<evidence type="ECO:0000313" key="3">
    <source>
        <dbReference type="EMBL" id="SVA27445.1"/>
    </source>
</evidence>
<gene>
    <name evidence="3" type="ORF">METZ01_LOCUS80299</name>
</gene>
<keyword evidence="1" id="KW-1133">Transmembrane helix</keyword>
<evidence type="ECO:0000256" key="1">
    <source>
        <dbReference type="SAM" id="Phobius"/>
    </source>
</evidence>
<dbReference type="AlphaFoldDB" id="A0A381UGZ9"/>
<sequence length="236" mass="25957">MNLGSIERAAIREMNKKIILLVLIGVGASSFYFFDIQQYLSFESLKTNRDRLNFIYQENSIAFISWFIAIYFLTVSLSLPGATVLTLTAGAVFGSVLGMFLVNIGATLGATAAFLSARFIFRDWVEDKFSDKLEAVNSGISSNALSYMLFLRLVPLFPFFLINLVLGLTQVRLSVYFFSTMIGIMPGSFIYANAGSNLAGINSVSDIASPEVFGALVLLGIFALIPALYRLIKKPF</sequence>
<feature type="transmembrane region" description="Helical" evidence="1">
    <location>
        <begin position="144"/>
        <end position="166"/>
    </location>
</feature>
<accession>A0A381UGZ9</accession>
<feature type="transmembrane region" description="Helical" evidence="1">
    <location>
        <begin position="91"/>
        <end position="121"/>
    </location>
</feature>
<dbReference type="PANTHER" id="PTHR46826:SF1">
    <property type="entry name" value="TVP38_TMEM64 FAMILY MEMBRANE PROTEIN YDJX"/>
    <property type="match status" value="1"/>
</dbReference>
<dbReference type="InterPro" id="IPR053240">
    <property type="entry name" value="VTT_domain"/>
</dbReference>
<name>A0A381UGZ9_9ZZZZ</name>